<keyword evidence="2" id="KW-1133">Transmembrane helix</keyword>
<evidence type="ECO:0000256" key="2">
    <source>
        <dbReference type="SAM" id="Phobius"/>
    </source>
</evidence>
<reference evidence="3" key="1">
    <citation type="submission" date="2020-05" db="EMBL/GenBank/DDBJ databases">
        <authorList>
            <person name="Chiriac C."/>
            <person name="Salcher M."/>
            <person name="Ghai R."/>
            <person name="Kavagutti S V."/>
        </authorList>
    </citation>
    <scope>NUCLEOTIDE SEQUENCE</scope>
</reference>
<feature type="compositionally biased region" description="Basic residues" evidence="1">
    <location>
        <begin position="15"/>
        <end position="25"/>
    </location>
</feature>
<proteinExistence type="predicted"/>
<evidence type="ECO:0000256" key="1">
    <source>
        <dbReference type="SAM" id="MobiDB-lite"/>
    </source>
</evidence>
<dbReference type="AlphaFoldDB" id="A0A6J6X6B3"/>
<sequence length="142" mass="14996">MSLATARKVSSPRTSPKKTAPKAKKQVAERTAEIISGLFPEMSSGARATHKYFATFLTVVSAVGFLTLLGINTLLAQDAFTLSNLKTEAKAVADQRDAINRSIDSHAAPERLAAAATALGMRPSETPVFLDLTPPQSEVANG</sequence>
<evidence type="ECO:0000313" key="3">
    <source>
        <dbReference type="EMBL" id="CAB4792821.1"/>
    </source>
</evidence>
<protein>
    <submittedName>
        <fullName evidence="3">Unannotated protein</fullName>
    </submittedName>
</protein>
<organism evidence="3">
    <name type="scientific">freshwater metagenome</name>
    <dbReference type="NCBI Taxonomy" id="449393"/>
    <lineage>
        <taxon>unclassified sequences</taxon>
        <taxon>metagenomes</taxon>
        <taxon>ecological metagenomes</taxon>
    </lineage>
</organism>
<accession>A0A6J6X6B3</accession>
<feature type="transmembrane region" description="Helical" evidence="2">
    <location>
        <begin position="52"/>
        <end position="75"/>
    </location>
</feature>
<feature type="region of interest" description="Disordered" evidence="1">
    <location>
        <begin position="1"/>
        <end position="26"/>
    </location>
</feature>
<keyword evidence="2" id="KW-0812">Transmembrane</keyword>
<gene>
    <name evidence="3" type="ORF">UFOPK2978_00718</name>
</gene>
<keyword evidence="2" id="KW-0472">Membrane</keyword>
<name>A0A6J6X6B3_9ZZZZ</name>
<dbReference type="EMBL" id="CAFAAF010000112">
    <property type="protein sequence ID" value="CAB4792821.1"/>
    <property type="molecule type" value="Genomic_DNA"/>
</dbReference>